<keyword evidence="1" id="KW-1133">Transmembrane helix</keyword>
<dbReference type="Proteomes" id="UP001153069">
    <property type="component" value="Unassembled WGS sequence"/>
</dbReference>
<evidence type="ECO:0000313" key="2">
    <source>
        <dbReference type="EMBL" id="CAB9499107.1"/>
    </source>
</evidence>
<keyword evidence="2" id="KW-0418">Kinase</keyword>
<comment type="caution">
    <text evidence="2">The sequence shown here is derived from an EMBL/GenBank/DDBJ whole genome shotgun (WGS) entry which is preliminary data.</text>
</comment>
<dbReference type="EMBL" id="CAICTM010000053">
    <property type="protein sequence ID" value="CAB9499107.1"/>
    <property type="molecule type" value="Genomic_DNA"/>
</dbReference>
<feature type="transmembrane region" description="Helical" evidence="1">
    <location>
        <begin position="106"/>
        <end position="125"/>
    </location>
</feature>
<protein>
    <submittedName>
        <fullName evidence="2">Probable phytol kinase</fullName>
    </submittedName>
</protein>
<gene>
    <name evidence="2" type="ORF">SEMRO_54_G031660.1</name>
</gene>
<accession>A0A9N8H456</accession>
<keyword evidence="2" id="KW-0808">Transferase</keyword>
<proteinExistence type="predicted"/>
<keyword evidence="1" id="KW-0812">Transmembrane</keyword>
<keyword evidence="3" id="KW-1185">Reference proteome</keyword>
<evidence type="ECO:0000313" key="3">
    <source>
        <dbReference type="Proteomes" id="UP001153069"/>
    </source>
</evidence>
<organism evidence="2 3">
    <name type="scientific">Seminavis robusta</name>
    <dbReference type="NCBI Taxonomy" id="568900"/>
    <lineage>
        <taxon>Eukaryota</taxon>
        <taxon>Sar</taxon>
        <taxon>Stramenopiles</taxon>
        <taxon>Ochrophyta</taxon>
        <taxon>Bacillariophyta</taxon>
        <taxon>Bacillariophyceae</taxon>
        <taxon>Bacillariophycidae</taxon>
        <taxon>Naviculales</taxon>
        <taxon>Naviculaceae</taxon>
        <taxon>Seminavis</taxon>
    </lineage>
</organism>
<reference evidence="2" key="1">
    <citation type="submission" date="2020-06" db="EMBL/GenBank/DDBJ databases">
        <authorList>
            <consortium name="Plant Systems Biology data submission"/>
        </authorList>
    </citation>
    <scope>NUCLEOTIDE SEQUENCE</scope>
    <source>
        <strain evidence="2">D6</strain>
    </source>
</reference>
<feature type="transmembrane region" description="Helical" evidence="1">
    <location>
        <begin position="64"/>
        <end position="85"/>
    </location>
</feature>
<evidence type="ECO:0000256" key="1">
    <source>
        <dbReference type="SAM" id="Phobius"/>
    </source>
</evidence>
<name>A0A9N8H456_9STRA</name>
<dbReference type="GO" id="GO:0016301">
    <property type="term" value="F:kinase activity"/>
    <property type="evidence" value="ECO:0007669"/>
    <property type="project" value="UniProtKB-KW"/>
</dbReference>
<sequence>MDPSVKQNVLSMLATLVYIKVIVGACDWSLLHTNMPSDISRKIIHISACSWCLFWPLFDTSHWTWQLNVAIPFAYSIQLAVKGAIIRDKHDSDVKTMSRTGDPSELLYGPLLFTLIMLFCGLYEFRTTVGTYIMGSLVGDGIAPVVGKRWPIGKYPTMGRNEYKTLSGSLGMFVGCMVGIVCYQKVLGAPSQLDMESVMQIAFLATVAEALTGKWDNPAIAFTVYWFAKATDFTISI</sequence>
<feature type="transmembrane region" description="Helical" evidence="1">
    <location>
        <begin position="12"/>
        <end position="31"/>
    </location>
</feature>
<dbReference type="AlphaFoldDB" id="A0A9N8H456"/>
<keyword evidence="1" id="KW-0472">Membrane</keyword>
<dbReference type="OrthoDB" id="5673at2759"/>